<comment type="caution">
    <text evidence="3">The sequence shown here is derived from an EMBL/GenBank/DDBJ whole genome shotgun (WGS) entry which is preliminary data.</text>
</comment>
<dbReference type="PROSITE" id="PS01045">
    <property type="entry name" value="SQUALEN_PHYTOEN_SYN_2"/>
    <property type="match status" value="1"/>
</dbReference>
<dbReference type="RefSeq" id="WP_377548966.1">
    <property type="nucleotide sequence ID" value="NZ_JBHSBN010000016.1"/>
</dbReference>
<dbReference type="Pfam" id="PF00494">
    <property type="entry name" value="SQS_PSY"/>
    <property type="match status" value="1"/>
</dbReference>
<dbReference type="InterPro" id="IPR019845">
    <property type="entry name" value="Squalene/phytoene_synthase_CS"/>
</dbReference>
<dbReference type="SFLD" id="SFLDG01018">
    <property type="entry name" value="Squalene/Phytoene_Synthase_Lik"/>
    <property type="match status" value="1"/>
</dbReference>
<evidence type="ECO:0000256" key="2">
    <source>
        <dbReference type="ARBA" id="ARBA00022679"/>
    </source>
</evidence>
<keyword evidence="2 3" id="KW-0808">Transferase</keyword>
<organism evidence="3 4">
    <name type="scientific">Micromonospora zhanjiangensis</name>
    <dbReference type="NCBI Taxonomy" id="1522057"/>
    <lineage>
        <taxon>Bacteria</taxon>
        <taxon>Bacillati</taxon>
        <taxon>Actinomycetota</taxon>
        <taxon>Actinomycetes</taxon>
        <taxon>Micromonosporales</taxon>
        <taxon>Micromonosporaceae</taxon>
        <taxon>Micromonospora</taxon>
    </lineage>
</organism>
<comment type="pathway">
    <text evidence="1">Carotenoid biosynthesis; phytoene biosynthesis.</text>
</comment>
<dbReference type="SUPFAM" id="SSF48576">
    <property type="entry name" value="Terpenoid synthases"/>
    <property type="match status" value="1"/>
</dbReference>
<accession>A0ABV8KRK8</accession>
<dbReference type="InterPro" id="IPR017828">
    <property type="entry name" value="SQ_synth_HpnD-like"/>
</dbReference>
<evidence type="ECO:0000313" key="3">
    <source>
        <dbReference type="EMBL" id="MFC4108547.1"/>
    </source>
</evidence>
<dbReference type="CDD" id="cd00683">
    <property type="entry name" value="Trans_IPPS_HH"/>
    <property type="match status" value="1"/>
</dbReference>
<name>A0ABV8KRK8_9ACTN</name>
<dbReference type="GO" id="GO:0016740">
    <property type="term" value="F:transferase activity"/>
    <property type="evidence" value="ECO:0007669"/>
    <property type="project" value="UniProtKB-KW"/>
</dbReference>
<dbReference type="EC" id="2.5.1.103" evidence="3"/>
<dbReference type="Gene3D" id="1.10.600.10">
    <property type="entry name" value="Farnesyl Diphosphate Synthase"/>
    <property type="match status" value="1"/>
</dbReference>
<dbReference type="NCBIfam" id="TIGR03465">
    <property type="entry name" value="HpnD"/>
    <property type="match status" value="1"/>
</dbReference>
<dbReference type="Proteomes" id="UP001595868">
    <property type="component" value="Unassembled WGS sequence"/>
</dbReference>
<dbReference type="InterPro" id="IPR008949">
    <property type="entry name" value="Isoprenoid_synthase_dom_sf"/>
</dbReference>
<dbReference type="InterPro" id="IPR044843">
    <property type="entry name" value="Trans_IPPS_bact-type"/>
</dbReference>
<dbReference type="SFLD" id="SFLDS00005">
    <property type="entry name" value="Isoprenoid_Synthase_Type_I"/>
    <property type="match status" value="1"/>
</dbReference>
<reference evidence="4" key="1">
    <citation type="journal article" date="2019" name="Int. J. Syst. Evol. Microbiol.">
        <title>The Global Catalogue of Microorganisms (GCM) 10K type strain sequencing project: providing services to taxonomists for standard genome sequencing and annotation.</title>
        <authorList>
            <consortium name="The Broad Institute Genomics Platform"/>
            <consortium name="The Broad Institute Genome Sequencing Center for Infectious Disease"/>
            <person name="Wu L."/>
            <person name="Ma J."/>
        </authorList>
    </citation>
    <scope>NUCLEOTIDE SEQUENCE [LARGE SCALE GENOMIC DNA]</scope>
    <source>
        <strain evidence="4">2902at01</strain>
    </source>
</reference>
<dbReference type="SFLD" id="SFLDG01212">
    <property type="entry name" value="Phytoene_synthase_like"/>
    <property type="match status" value="1"/>
</dbReference>
<evidence type="ECO:0000313" key="4">
    <source>
        <dbReference type="Proteomes" id="UP001595868"/>
    </source>
</evidence>
<protein>
    <submittedName>
        <fullName evidence="3">Presqualene diphosphate synthase HpnD</fullName>
        <ecNumber evidence="3">2.5.1.103</ecNumber>
    </submittedName>
</protein>
<dbReference type="InterPro" id="IPR033904">
    <property type="entry name" value="Trans_IPPS_HH"/>
</dbReference>
<dbReference type="InterPro" id="IPR002060">
    <property type="entry name" value="Squ/phyt_synthse"/>
</dbReference>
<sequence length="312" mass="33796">MRPGPGVDADALDLAYRECERITRTEARNFSYGIRLLRPDRRGALSAVYAVARRIDDIGDGDLPPAAKLARLDQIRAALRRLPAAGADPVLLALADAAGRLPIPLAALDELIDGCVADVRGTRYDTLADLVGYCRCVAGSIGRLSLGVFDLRPAASRERAAELADTLGIALQLTNILRDIVEDRGNGRIYLPAEDLARFGCTLELGPDGGLRDAPDRLVDLIRWQAVRAERYYRTGLTLLPMLDRRSAACVAAMAGIYHRLLGRMITDPAAVLRRRVSLPGWEKAYVAARAMTVGAPRTRPAEPAADQGVRP</sequence>
<evidence type="ECO:0000256" key="1">
    <source>
        <dbReference type="ARBA" id="ARBA00004684"/>
    </source>
</evidence>
<gene>
    <name evidence="3" type="primary">hpnD</name>
    <name evidence="3" type="ORF">ACFOX0_21755</name>
</gene>
<keyword evidence="4" id="KW-1185">Reference proteome</keyword>
<proteinExistence type="predicted"/>
<dbReference type="PANTHER" id="PTHR31480">
    <property type="entry name" value="BIFUNCTIONAL LYCOPENE CYCLASE/PHYTOENE SYNTHASE"/>
    <property type="match status" value="1"/>
</dbReference>
<dbReference type="EMBL" id="JBHSBN010000016">
    <property type="protein sequence ID" value="MFC4108547.1"/>
    <property type="molecule type" value="Genomic_DNA"/>
</dbReference>